<dbReference type="SUPFAM" id="SSF53335">
    <property type="entry name" value="S-adenosyl-L-methionine-dependent methyltransferases"/>
    <property type="match status" value="1"/>
</dbReference>
<dbReference type="PANTHER" id="PTHR43861:SF5">
    <property type="entry name" value="BLL5978 PROTEIN"/>
    <property type="match status" value="1"/>
</dbReference>
<dbReference type="InterPro" id="IPR038576">
    <property type="entry name" value="Methyltransf_Zn-bd_dom_put_sf"/>
</dbReference>
<keyword evidence="3" id="KW-0489">Methyltransferase</keyword>
<dbReference type="InterPro" id="IPR013691">
    <property type="entry name" value="MeTrfase_14"/>
</dbReference>
<dbReference type="Pfam" id="PF08484">
    <property type="entry name" value="Methyltransf_14"/>
    <property type="match status" value="1"/>
</dbReference>
<evidence type="ECO:0000259" key="1">
    <source>
        <dbReference type="Pfam" id="PF08421"/>
    </source>
</evidence>
<proteinExistence type="predicted"/>
<evidence type="ECO:0000313" key="4">
    <source>
        <dbReference type="Proteomes" id="UP000177258"/>
    </source>
</evidence>
<dbReference type="Gene3D" id="6.20.50.110">
    <property type="entry name" value="Methyltransferase, zinc-binding domain"/>
    <property type="match status" value="1"/>
</dbReference>
<feature type="domain" description="Methyltransferase putative zinc binding" evidence="1">
    <location>
        <begin position="19"/>
        <end position="80"/>
    </location>
</feature>
<dbReference type="AlphaFoldDB" id="A0A1F5JUM2"/>
<gene>
    <name evidence="3" type="ORF">A3D83_03550</name>
</gene>
<reference evidence="3 4" key="1">
    <citation type="journal article" date="2016" name="Nat. Commun.">
        <title>Thousands of microbial genomes shed light on interconnected biogeochemical processes in an aquifer system.</title>
        <authorList>
            <person name="Anantharaman K."/>
            <person name="Brown C.T."/>
            <person name="Hug L.A."/>
            <person name="Sharon I."/>
            <person name="Castelle C.J."/>
            <person name="Probst A.J."/>
            <person name="Thomas B.C."/>
            <person name="Singh A."/>
            <person name="Wilkins M.J."/>
            <person name="Karaoz U."/>
            <person name="Brodie E.L."/>
            <person name="Williams K.H."/>
            <person name="Hubbard S.S."/>
            <person name="Banfield J.F."/>
        </authorList>
    </citation>
    <scope>NUCLEOTIDE SEQUENCE [LARGE SCALE GENOMIC DNA]</scope>
</reference>
<dbReference type="Pfam" id="PF08421">
    <property type="entry name" value="Methyltransf_13"/>
    <property type="match status" value="1"/>
</dbReference>
<comment type="caution">
    <text evidence="3">The sequence shown here is derived from an EMBL/GenBank/DDBJ whole genome shotgun (WGS) entry which is preliminary data.</text>
</comment>
<dbReference type="InterPro" id="IPR029063">
    <property type="entry name" value="SAM-dependent_MTases_sf"/>
</dbReference>
<dbReference type="GO" id="GO:0032259">
    <property type="term" value="P:methylation"/>
    <property type="evidence" value="ECO:0007669"/>
    <property type="project" value="UniProtKB-KW"/>
</dbReference>
<evidence type="ECO:0000313" key="3">
    <source>
        <dbReference type="EMBL" id="OGE32342.1"/>
    </source>
</evidence>
<sequence length="426" mass="48115">MNLKYPKHHLVNTGPILGCQICNSAKLHIVLDLGHQPLCDSLLTEEALNEPEKTYPLRMIWCGECTGVQIDYCVSGSEVYHPAYPYRSGITKELAIYQENMALSLVKKLDLKPKDLVIDIGSNDGTLLKGFKKAGVKILGVEPTNIAKIANKDGIETVQAFFDIKTSKKIKKRYGLASLITSTNTFAHMQTIGEFIVGAYNLLKEGGVFVNETHYLLDVINGGQFDTIYHEHLRTYSLKSLIKLFDQYDFTVTDVARGDRYGGNIRVYATKGRGKKVNPEVKKLLKTENDFGLGKLETYKTFAERVKKARFEFMDFLYKMKKTGKSIVGNSCPARSSTLLNYYGVDKELLPYLAEQPTSLKLNMYLPGKHIPIVNNQRLLDEQPDYVVILAWHYAKPIMEQLKARGLKSNFIVPLPDFQIIKNSQI</sequence>
<dbReference type="GO" id="GO:0008168">
    <property type="term" value="F:methyltransferase activity"/>
    <property type="evidence" value="ECO:0007669"/>
    <property type="project" value="UniProtKB-KW"/>
</dbReference>
<dbReference type="Pfam" id="PF13489">
    <property type="entry name" value="Methyltransf_23"/>
    <property type="match status" value="1"/>
</dbReference>
<dbReference type="InterPro" id="IPR013630">
    <property type="entry name" value="Methyltransf_Zn-bd_dom_put"/>
</dbReference>
<name>A0A1F5JUM2_9BACT</name>
<evidence type="ECO:0000259" key="2">
    <source>
        <dbReference type="Pfam" id="PF08484"/>
    </source>
</evidence>
<dbReference type="PANTHER" id="PTHR43861">
    <property type="entry name" value="TRANS-ACONITATE 2-METHYLTRANSFERASE-RELATED"/>
    <property type="match status" value="1"/>
</dbReference>
<dbReference type="EMBL" id="MFDB01000027">
    <property type="protein sequence ID" value="OGE32342.1"/>
    <property type="molecule type" value="Genomic_DNA"/>
</dbReference>
<dbReference type="Gene3D" id="3.40.50.150">
    <property type="entry name" value="Vaccinia Virus protein VP39"/>
    <property type="match status" value="1"/>
</dbReference>
<keyword evidence="3" id="KW-0808">Transferase</keyword>
<organism evidence="3 4">
    <name type="scientific">Candidatus Daviesbacteria bacterium RIFCSPHIGHO2_02_FULL_41_10</name>
    <dbReference type="NCBI Taxonomy" id="1797774"/>
    <lineage>
        <taxon>Bacteria</taxon>
        <taxon>Candidatus Daviesiibacteriota</taxon>
    </lineage>
</organism>
<dbReference type="Gene3D" id="6.10.250.3100">
    <property type="match status" value="1"/>
</dbReference>
<protein>
    <submittedName>
        <fullName evidence="3">Methyltransferase</fullName>
    </submittedName>
</protein>
<dbReference type="Proteomes" id="UP000177258">
    <property type="component" value="Unassembled WGS sequence"/>
</dbReference>
<accession>A0A1F5JUM2</accession>
<dbReference type="Gene3D" id="3.40.50.720">
    <property type="entry name" value="NAD(P)-binding Rossmann-like Domain"/>
    <property type="match status" value="1"/>
</dbReference>
<feature type="domain" description="C-methyltransferase" evidence="2">
    <location>
        <begin position="261"/>
        <end position="416"/>
    </location>
</feature>